<protein>
    <submittedName>
        <fullName evidence="2">AGAP000236-PB-like protein</fullName>
    </submittedName>
</protein>
<feature type="compositionally biased region" description="Basic and acidic residues" evidence="1">
    <location>
        <begin position="76"/>
        <end position="97"/>
    </location>
</feature>
<feature type="compositionally biased region" description="Low complexity" evidence="1">
    <location>
        <begin position="398"/>
        <end position="411"/>
    </location>
</feature>
<keyword evidence="4" id="KW-1185">Reference proteome</keyword>
<accession>A0A084VLM8</accession>
<feature type="compositionally biased region" description="Gly residues" evidence="1">
    <location>
        <begin position="287"/>
        <end position="303"/>
    </location>
</feature>
<reference evidence="3" key="2">
    <citation type="submission" date="2020-05" db="UniProtKB">
        <authorList>
            <consortium name="EnsemblMetazoa"/>
        </authorList>
    </citation>
    <scope>IDENTIFICATION</scope>
</reference>
<evidence type="ECO:0000313" key="4">
    <source>
        <dbReference type="Proteomes" id="UP000030765"/>
    </source>
</evidence>
<dbReference type="EMBL" id="ATLV01014527">
    <property type="status" value="NOT_ANNOTATED_CDS"/>
    <property type="molecule type" value="Genomic_DNA"/>
</dbReference>
<dbReference type="AlphaFoldDB" id="A0A084VLM8"/>
<feature type="compositionally biased region" description="Acidic residues" evidence="1">
    <location>
        <begin position="50"/>
        <end position="64"/>
    </location>
</feature>
<feature type="compositionally biased region" description="Acidic residues" evidence="1">
    <location>
        <begin position="263"/>
        <end position="276"/>
    </location>
</feature>
<evidence type="ECO:0000313" key="3">
    <source>
        <dbReference type="EnsemblMetazoa" id="ASIC006363-PA"/>
    </source>
</evidence>
<dbReference type="EMBL" id="KE524974">
    <property type="protein sequence ID" value="KFB38872.1"/>
    <property type="molecule type" value="Genomic_DNA"/>
</dbReference>
<gene>
    <name evidence="2" type="ORF">ZHAS_00006363</name>
</gene>
<dbReference type="STRING" id="74873.A0A084VLM8"/>
<reference evidence="2 4" key="1">
    <citation type="journal article" date="2014" name="BMC Genomics">
        <title>Genome sequence of Anopheles sinensis provides insight into genetics basis of mosquito competence for malaria parasites.</title>
        <authorList>
            <person name="Zhou D."/>
            <person name="Zhang D."/>
            <person name="Ding G."/>
            <person name="Shi L."/>
            <person name="Hou Q."/>
            <person name="Ye Y."/>
            <person name="Xu Y."/>
            <person name="Zhou H."/>
            <person name="Xiong C."/>
            <person name="Li S."/>
            <person name="Yu J."/>
            <person name="Hong S."/>
            <person name="Yu X."/>
            <person name="Zou P."/>
            <person name="Chen C."/>
            <person name="Chang X."/>
            <person name="Wang W."/>
            <person name="Lv Y."/>
            <person name="Sun Y."/>
            <person name="Ma L."/>
            <person name="Shen B."/>
            <person name="Zhu C."/>
        </authorList>
    </citation>
    <scope>NUCLEOTIDE SEQUENCE [LARGE SCALE GENOMIC DNA]</scope>
</reference>
<feature type="compositionally biased region" description="Gly residues" evidence="1">
    <location>
        <begin position="186"/>
        <end position="199"/>
    </location>
</feature>
<feature type="compositionally biased region" description="Acidic residues" evidence="1">
    <location>
        <begin position="372"/>
        <end position="394"/>
    </location>
</feature>
<dbReference type="OMA" id="HDMAMRQ"/>
<dbReference type="VEuPathDB" id="VectorBase:ASIS013862"/>
<feature type="region of interest" description="Disordered" evidence="1">
    <location>
        <begin position="42"/>
        <end position="110"/>
    </location>
</feature>
<feature type="compositionally biased region" description="Low complexity" evidence="1">
    <location>
        <begin position="141"/>
        <end position="152"/>
    </location>
</feature>
<feature type="compositionally biased region" description="Basic and acidic residues" evidence="1">
    <location>
        <begin position="153"/>
        <end position="177"/>
    </location>
</feature>
<dbReference type="VEuPathDB" id="VectorBase:ASIC006363"/>
<sequence>MFALPVAASLFALPFPRGPSVAAAVAVGAPIPTVRHGHVAILDAQSRHDEEEEEEEEEDEEEEEERKVVEGATGQEECKQLLLARHEPRALASERRTSQPAGKASPSRKASARLFRCCLPCRGDGGTSGSSGGGGGGGGRSARSSGSGASGSDGKEGQAKELTGSREPRGGADERAGVGRGRNRGDGVGGGGAGSGGARSGVAGESLSDRGKPNAAGAGGRTVAMALAVTPDGQQQQQQQQEQHQRVAGSGGRRLQAALAKQEEDDEGDDVEELDAGSEQQRVGAPLGVGGVDAGVGVTGGGRPAARHQLAGRGRAGRHRGGSAQQHPQSLPHIREERKRNGSYGTVSGGSGEVKEEDEEDSHPSRTLPVEGQEEEDDEEEEEEDDEEHDDVYSADEATLTVPLTPLATTPGSGKYLQQAASGKQHHPQPPPPAHPKYHRNRRHTLANVR</sequence>
<organism evidence="3 4">
    <name type="scientific">Anopheles sinensis</name>
    <name type="common">Mosquito</name>
    <dbReference type="NCBI Taxonomy" id="74873"/>
    <lineage>
        <taxon>Eukaryota</taxon>
        <taxon>Metazoa</taxon>
        <taxon>Ecdysozoa</taxon>
        <taxon>Arthropoda</taxon>
        <taxon>Hexapoda</taxon>
        <taxon>Insecta</taxon>
        <taxon>Pterygota</taxon>
        <taxon>Neoptera</taxon>
        <taxon>Endopterygota</taxon>
        <taxon>Diptera</taxon>
        <taxon>Nematocera</taxon>
        <taxon>Culicoidea</taxon>
        <taxon>Culicidae</taxon>
        <taxon>Anophelinae</taxon>
        <taxon>Anopheles</taxon>
    </lineage>
</organism>
<feature type="compositionally biased region" description="Gly residues" evidence="1">
    <location>
        <begin position="123"/>
        <end position="140"/>
    </location>
</feature>
<name>A0A084VLM8_ANOSI</name>
<dbReference type="EnsemblMetazoa" id="ASIC006363-RA">
    <property type="protein sequence ID" value="ASIC006363-PA"/>
    <property type="gene ID" value="ASIC006363"/>
</dbReference>
<dbReference type="Proteomes" id="UP000030765">
    <property type="component" value="Unassembled WGS sequence"/>
</dbReference>
<dbReference type="VEuPathDB" id="VectorBase:ASIS015536"/>
<feature type="region of interest" description="Disordered" evidence="1">
    <location>
        <begin position="123"/>
        <end position="450"/>
    </location>
</feature>
<evidence type="ECO:0000313" key="2">
    <source>
        <dbReference type="EMBL" id="KFB38872.1"/>
    </source>
</evidence>
<evidence type="ECO:0000256" key="1">
    <source>
        <dbReference type="SAM" id="MobiDB-lite"/>
    </source>
</evidence>
<feature type="compositionally biased region" description="Basic residues" evidence="1">
    <location>
        <begin position="436"/>
        <end position="450"/>
    </location>
</feature>
<proteinExistence type="predicted"/>